<gene>
    <name evidence="2" type="primary">ymf61</name>
</gene>
<geneLocation type="mitochondrion" evidence="2"/>
<feature type="transmembrane region" description="Helical" evidence="1">
    <location>
        <begin position="67"/>
        <end position="87"/>
    </location>
</feature>
<accession>Q09F13</accession>
<name>Q09F13_TETPI</name>
<evidence type="ECO:0000256" key="1">
    <source>
        <dbReference type="SAM" id="Phobius"/>
    </source>
</evidence>
<dbReference type="EMBL" id="DQ927305">
    <property type="protein sequence ID" value="ABI51738.1"/>
    <property type="molecule type" value="Genomic_DNA"/>
</dbReference>
<dbReference type="GeneID" id="4271513"/>
<keyword evidence="1" id="KW-0472">Membrane</keyword>
<proteinExistence type="predicted"/>
<dbReference type="AlphaFoldDB" id="Q09F13"/>
<reference evidence="2" key="1">
    <citation type="journal article" date="2007" name="PLoS ONE">
        <title>Complete mitochondrial genome sequence of three tetrahymena species reveals mutation hot spots and accelerated nonsynonymous substitutions in Ymf genes.</title>
        <authorList>
            <person name="Moradian M.M."/>
            <person name="Beglaryan D."/>
            <person name="Skozylas J.M."/>
            <person name="Kerikorian V."/>
        </authorList>
    </citation>
    <scope>NUCLEOTIDE SEQUENCE</scope>
    <source>
        <strain evidence="2">UM1060</strain>
    </source>
</reference>
<evidence type="ECO:0000313" key="2">
    <source>
        <dbReference type="EMBL" id="ABI51738.1"/>
    </source>
</evidence>
<organism evidence="2">
    <name type="scientific">Tetrahymena pigmentosa</name>
    <dbReference type="NCBI Taxonomy" id="5907"/>
    <lineage>
        <taxon>Eukaryota</taxon>
        <taxon>Sar</taxon>
        <taxon>Alveolata</taxon>
        <taxon>Ciliophora</taxon>
        <taxon>Intramacronucleata</taxon>
        <taxon>Oligohymenophorea</taxon>
        <taxon>Hymenostomatida</taxon>
        <taxon>Tetrahymenina</taxon>
        <taxon>Tetrahymenidae</taxon>
        <taxon>Tetrahymena</taxon>
    </lineage>
</organism>
<keyword evidence="1" id="KW-0812">Transmembrane</keyword>
<dbReference type="RefSeq" id="YP_740829.1">
    <property type="nucleotide sequence ID" value="NC_008339.1"/>
</dbReference>
<keyword evidence="1" id="KW-1133">Transmembrane helix</keyword>
<sequence>MINKKFIIKKESFLYEAYVWNHSLTIIENIKIQYIDKNFNLLGKYYSKTFYYNIYPLYRNLTNKNSILIWNWYYIYYINNLFFYNLINNNNKNNFEKYNILVINLKSKQLRISINSSKNTIFNLSVGRVLSTLNIDIKSKKKSNKGERLFIEYITNFLNNNKNFFGLKKLCIIKIIGLKKNFTINEGIFKLLNKNFFILNLINELKLPNNYFKYKKIRSIKRRLKKRIIKDENFL</sequence>
<protein>
    <submittedName>
        <fullName evidence="2">Ymf61</fullName>
    </submittedName>
</protein>
<keyword evidence="2" id="KW-0496">Mitochondrion</keyword>